<dbReference type="OrthoDB" id="9833692at2"/>
<organism evidence="2 3">
    <name type="scientific">Methylobacterium terrae</name>
    <dbReference type="NCBI Taxonomy" id="2202827"/>
    <lineage>
        <taxon>Bacteria</taxon>
        <taxon>Pseudomonadati</taxon>
        <taxon>Pseudomonadota</taxon>
        <taxon>Alphaproteobacteria</taxon>
        <taxon>Hyphomicrobiales</taxon>
        <taxon>Methylobacteriaceae</taxon>
        <taxon>Methylobacterium</taxon>
    </lineage>
</organism>
<name>A0A2U8WS67_9HYPH</name>
<dbReference type="KEGG" id="mtea:DK419_24630"/>
<feature type="signal peptide" evidence="1">
    <location>
        <begin position="1"/>
        <end position="19"/>
    </location>
</feature>
<protein>
    <submittedName>
        <fullName evidence="2">Uncharacterized protein</fullName>
    </submittedName>
</protein>
<proteinExistence type="predicted"/>
<gene>
    <name evidence="2" type="ORF">DK419_24630</name>
</gene>
<keyword evidence="3" id="KW-1185">Reference proteome</keyword>
<dbReference type="Proteomes" id="UP000245444">
    <property type="component" value="Chromosome"/>
</dbReference>
<evidence type="ECO:0000313" key="2">
    <source>
        <dbReference type="EMBL" id="AWN49144.1"/>
    </source>
</evidence>
<dbReference type="AlphaFoldDB" id="A0A2U8WS67"/>
<sequence length="197" mass="19769">MLRFPLALVLVLSASAAGAQTSGAQANGPPGSPLTGLRSLRVASGINAQPAVREACGITAEIDAALNEALRGRVAQAGLAVAPGRQTVQTSPTLTMLIPQPNDPAVPALLTTVNVQAVRAGEEIVCAASAFTELRAALAGARVVATGQMLEPKPIGLWSHDSALLIGAAALPGRLPGFGTAVADAFASAWTKANPAR</sequence>
<evidence type="ECO:0000313" key="3">
    <source>
        <dbReference type="Proteomes" id="UP000245444"/>
    </source>
</evidence>
<feature type="chain" id="PRO_5015934999" evidence="1">
    <location>
        <begin position="20"/>
        <end position="197"/>
    </location>
</feature>
<keyword evidence="1" id="KW-0732">Signal</keyword>
<reference evidence="2 3" key="1">
    <citation type="submission" date="2018-05" db="EMBL/GenBank/DDBJ databases">
        <title>Complete Genome Sequence of Methylobacterium sp. 17Sr1-28.</title>
        <authorList>
            <person name="Srinivasan S."/>
        </authorList>
    </citation>
    <scope>NUCLEOTIDE SEQUENCE [LARGE SCALE GENOMIC DNA]</scope>
    <source>
        <strain evidence="2 3">17Sr1-28</strain>
    </source>
</reference>
<dbReference type="EMBL" id="CP029553">
    <property type="protein sequence ID" value="AWN49144.1"/>
    <property type="molecule type" value="Genomic_DNA"/>
</dbReference>
<dbReference type="RefSeq" id="WP_109961420.1">
    <property type="nucleotide sequence ID" value="NZ_CP029553.1"/>
</dbReference>
<evidence type="ECO:0000256" key="1">
    <source>
        <dbReference type="SAM" id="SignalP"/>
    </source>
</evidence>
<accession>A0A2U8WS67</accession>